<accession>W2I162</accession>
<name>W2I162_PHYNI</name>
<sequence length="180" mass="20462">MTVFHGSRGKSWTVILSSGERSLLHVIRGLFRGEYLGDSTSIPPSEPPTIYRDVRIRPNVEVYFRLSHFALEERLLKVLKRLNDDEDIRRTRAMKSQAARIMLNGPMRRAQDYITASPQQMQSASTLAIAAQQHPSTRKETLTTVADTALSLSAGRRRHTGELAKLRCHNSFLHKRDPNK</sequence>
<proteinExistence type="predicted"/>
<dbReference type="AlphaFoldDB" id="W2I162"/>
<dbReference type="VEuPathDB" id="FungiDB:PPTG_17710"/>
<gene>
    <name evidence="1" type="ORF">L916_19221</name>
</gene>
<evidence type="ECO:0000313" key="1">
    <source>
        <dbReference type="EMBL" id="ETL27212.1"/>
    </source>
</evidence>
<reference evidence="1" key="1">
    <citation type="submission" date="2013-11" db="EMBL/GenBank/DDBJ databases">
        <title>The Genome Sequence of Phytophthora parasitica CJ05E6.</title>
        <authorList>
            <consortium name="The Broad Institute Genomics Platform"/>
            <person name="Russ C."/>
            <person name="Tyler B."/>
            <person name="Panabieres F."/>
            <person name="Shan W."/>
            <person name="Tripathy S."/>
            <person name="Grunwald N."/>
            <person name="Machado M."/>
            <person name="Johnson C.S."/>
            <person name="Arredondo F."/>
            <person name="Hong C."/>
            <person name="Coffey M."/>
            <person name="Young S.K."/>
            <person name="Zeng Q."/>
            <person name="Gargeya S."/>
            <person name="Fitzgerald M."/>
            <person name="Abouelleil A."/>
            <person name="Alvarado L."/>
            <person name="Chapman S.B."/>
            <person name="Gainer-Dewar J."/>
            <person name="Goldberg J."/>
            <person name="Griggs A."/>
            <person name="Gujja S."/>
            <person name="Hansen M."/>
            <person name="Howarth C."/>
            <person name="Imamovic A."/>
            <person name="Ireland A."/>
            <person name="Larimer J."/>
            <person name="McCowan C."/>
            <person name="Murphy C."/>
            <person name="Pearson M."/>
            <person name="Poon T.W."/>
            <person name="Priest M."/>
            <person name="Roberts A."/>
            <person name="Saif S."/>
            <person name="Shea T."/>
            <person name="Sykes S."/>
            <person name="Wortman J."/>
            <person name="Nusbaum C."/>
            <person name="Birren B."/>
        </authorList>
    </citation>
    <scope>NUCLEOTIDE SEQUENCE [LARGE SCALE GENOMIC DNA]</scope>
    <source>
        <strain evidence="1">CJ05E6</strain>
    </source>
</reference>
<protein>
    <submittedName>
        <fullName evidence="1">Uncharacterized protein</fullName>
    </submittedName>
</protein>
<dbReference type="Proteomes" id="UP000053864">
    <property type="component" value="Unassembled WGS sequence"/>
</dbReference>
<organism evidence="1">
    <name type="scientific">Phytophthora nicotianae</name>
    <name type="common">Potato buckeye rot agent</name>
    <name type="synonym">Phytophthora parasitica</name>
    <dbReference type="NCBI Taxonomy" id="4792"/>
    <lineage>
        <taxon>Eukaryota</taxon>
        <taxon>Sar</taxon>
        <taxon>Stramenopiles</taxon>
        <taxon>Oomycota</taxon>
        <taxon>Peronosporomycetes</taxon>
        <taxon>Peronosporales</taxon>
        <taxon>Peronosporaceae</taxon>
        <taxon>Phytophthora</taxon>
    </lineage>
</organism>
<dbReference type="EMBL" id="KI676005">
    <property type="protein sequence ID" value="ETL27212.1"/>
    <property type="molecule type" value="Genomic_DNA"/>
</dbReference>